<dbReference type="FunFam" id="3.40.50.720:FF:000084">
    <property type="entry name" value="Short-chain dehydrogenase reductase"/>
    <property type="match status" value="1"/>
</dbReference>
<dbReference type="PROSITE" id="PS00061">
    <property type="entry name" value="ADH_SHORT"/>
    <property type="match status" value="1"/>
</dbReference>
<dbReference type="Gene3D" id="3.40.50.720">
    <property type="entry name" value="NAD(P)-binding Rossmann-like Domain"/>
    <property type="match status" value="1"/>
</dbReference>
<proteinExistence type="inferred from homology"/>
<keyword evidence="2" id="KW-0560">Oxidoreductase</keyword>
<evidence type="ECO:0000313" key="3">
    <source>
        <dbReference type="Proteomes" id="UP000045285"/>
    </source>
</evidence>
<gene>
    <name evidence="2" type="primary">cpnA</name>
    <name evidence="2" type="ORF">MPL3356_220025</name>
</gene>
<sequence>MGRVAGKVALVTGAGLGLGRASSLLLASEGARLVVSDIDEGLAANTAAEIVKAGGEALALRHDVSKPEDWPAVMAAIERRFGRLDVLVNNAGIAIAKNVEDTTLAEWRRTMAVNLDGVFLGCQEGVKLMKKSGGGSIINLSSIDGIIGEADLAAYCASKGGVRTLTKAVAVHCAEQRYGIRCNSIHPGYIWTPQTETYLRDLGTLEQEKAKALSRHPIGFLGEPNDIAYMVLYLASDESKFVTGSEMVVDGGYLAV</sequence>
<dbReference type="EC" id="1.1.1.163" evidence="2"/>
<dbReference type="Proteomes" id="UP000045285">
    <property type="component" value="Unassembled WGS sequence"/>
</dbReference>
<dbReference type="PRINTS" id="PR00080">
    <property type="entry name" value="SDRFAMILY"/>
</dbReference>
<dbReference type="NCBIfam" id="NF005559">
    <property type="entry name" value="PRK07231.1"/>
    <property type="match status" value="1"/>
</dbReference>
<organism evidence="2 3">
    <name type="scientific">Mesorhizobium plurifarium</name>
    <dbReference type="NCBI Taxonomy" id="69974"/>
    <lineage>
        <taxon>Bacteria</taxon>
        <taxon>Pseudomonadati</taxon>
        <taxon>Pseudomonadota</taxon>
        <taxon>Alphaproteobacteria</taxon>
        <taxon>Hyphomicrobiales</taxon>
        <taxon>Phyllobacteriaceae</taxon>
        <taxon>Mesorhizobium</taxon>
    </lineage>
</organism>
<protein>
    <submittedName>
        <fullName evidence="2">Cyclopentanol dehydrogenase</fullName>
        <ecNumber evidence="2">1.1.1.163</ecNumber>
    </submittedName>
</protein>
<dbReference type="STRING" id="69974.MPLDJ20_40112"/>
<evidence type="ECO:0000313" key="2">
    <source>
        <dbReference type="EMBL" id="CDX16362.1"/>
    </source>
</evidence>
<dbReference type="InterPro" id="IPR020904">
    <property type="entry name" value="Sc_DH/Rdtase_CS"/>
</dbReference>
<dbReference type="GO" id="GO:0055041">
    <property type="term" value="F:cyclopentanol dehydrogenase activity"/>
    <property type="evidence" value="ECO:0007669"/>
    <property type="project" value="UniProtKB-EC"/>
</dbReference>
<reference evidence="3" key="1">
    <citation type="submission" date="2014-08" db="EMBL/GenBank/DDBJ databases">
        <authorList>
            <person name="Moulin L."/>
        </authorList>
    </citation>
    <scope>NUCLEOTIDE SEQUENCE [LARGE SCALE GENOMIC DNA]</scope>
</reference>
<dbReference type="Pfam" id="PF13561">
    <property type="entry name" value="adh_short_C2"/>
    <property type="match status" value="1"/>
</dbReference>
<dbReference type="InterPro" id="IPR036291">
    <property type="entry name" value="NAD(P)-bd_dom_sf"/>
</dbReference>
<comment type="similarity">
    <text evidence="1">Belongs to the short-chain dehydrogenases/reductases (SDR) family.</text>
</comment>
<dbReference type="PANTHER" id="PTHR42760">
    <property type="entry name" value="SHORT-CHAIN DEHYDROGENASES/REDUCTASES FAMILY MEMBER"/>
    <property type="match status" value="1"/>
</dbReference>
<name>A0A090DQV0_MESPL</name>
<accession>A0A090DQV0</accession>
<keyword evidence="3" id="KW-1185">Reference proteome</keyword>
<dbReference type="InterPro" id="IPR002347">
    <property type="entry name" value="SDR_fam"/>
</dbReference>
<dbReference type="AlphaFoldDB" id="A0A090DQV0"/>
<dbReference type="EMBL" id="CCMZ01000015">
    <property type="protein sequence ID" value="CDX16362.1"/>
    <property type="molecule type" value="Genomic_DNA"/>
</dbReference>
<evidence type="ECO:0000256" key="1">
    <source>
        <dbReference type="ARBA" id="ARBA00006484"/>
    </source>
</evidence>
<dbReference type="SUPFAM" id="SSF51735">
    <property type="entry name" value="NAD(P)-binding Rossmann-fold domains"/>
    <property type="match status" value="1"/>
</dbReference>
<dbReference type="PRINTS" id="PR00081">
    <property type="entry name" value="GDHRDH"/>
</dbReference>